<name>A0A655ZYJ1_VIBCL</name>
<gene>
    <name evidence="1" type="ORF">ERS013201_03732</name>
</gene>
<dbReference type="Proteomes" id="UP000046067">
    <property type="component" value="Unassembled WGS sequence"/>
</dbReference>
<reference evidence="1 2" key="1">
    <citation type="submission" date="2015-07" db="EMBL/GenBank/DDBJ databases">
        <authorList>
            <consortium name="Pathogen Informatics"/>
        </authorList>
    </citation>
    <scope>NUCLEOTIDE SEQUENCE [LARGE SCALE GENOMIC DNA]</scope>
    <source>
        <strain evidence="1 2">A325</strain>
    </source>
</reference>
<accession>A0A655ZYJ1</accession>
<dbReference type="EMBL" id="CWQJ01000040">
    <property type="protein sequence ID" value="CSC85093.1"/>
    <property type="molecule type" value="Genomic_DNA"/>
</dbReference>
<dbReference type="AlphaFoldDB" id="A0A655ZYJ1"/>
<proteinExistence type="predicted"/>
<sequence>MGSRRFHVSMDVPNSLRVDLLGYVAHVPEGCFQAAIRHFSPCRSRHESQSMHHRSDPAPPNLPILLAQPLRCPQLGMT</sequence>
<evidence type="ECO:0000313" key="1">
    <source>
        <dbReference type="EMBL" id="CSC85093.1"/>
    </source>
</evidence>
<protein>
    <submittedName>
        <fullName evidence="1">Uncharacterized protein</fullName>
    </submittedName>
</protein>
<organism evidence="1 2">
    <name type="scientific">Vibrio cholerae</name>
    <dbReference type="NCBI Taxonomy" id="666"/>
    <lineage>
        <taxon>Bacteria</taxon>
        <taxon>Pseudomonadati</taxon>
        <taxon>Pseudomonadota</taxon>
        <taxon>Gammaproteobacteria</taxon>
        <taxon>Vibrionales</taxon>
        <taxon>Vibrionaceae</taxon>
        <taxon>Vibrio</taxon>
    </lineage>
</organism>
<evidence type="ECO:0000313" key="2">
    <source>
        <dbReference type="Proteomes" id="UP000046067"/>
    </source>
</evidence>